<dbReference type="PRINTS" id="PR00604">
    <property type="entry name" value="CYTCHRMECIAB"/>
</dbReference>
<protein>
    <submittedName>
        <fullName evidence="13">Cytochrome c</fullName>
    </submittedName>
</protein>
<dbReference type="GO" id="GO:0020037">
    <property type="term" value="F:heme binding"/>
    <property type="evidence" value="ECO:0007669"/>
    <property type="project" value="InterPro"/>
</dbReference>
<keyword evidence="2" id="KW-0813">Transport</keyword>
<keyword evidence="5" id="KW-0812">Transmembrane</keyword>
<keyword evidence="7" id="KW-0249">Electron transport</keyword>
<dbReference type="GO" id="GO:0046872">
    <property type="term" value="F:metal ion binding"/>
    <property type="evidence" value="ECO:0007669"/>
    <property type="project" value="UniProtKB-KW"/>
</dbReference>
<dbReference type="InterPro" id="IPR002327">
    <property type="entry name" value="Cyt_c_1A/1B"/>
</dbReference>
<evidence type="ECO:0000259" key="12">
    <source>
        <dbReference type="PROSITE" id="PS51007"/>
    </source>
</evidence>
<evidence type="ECO:0000256" key="8">
    <source>
        <dbReference type="ARBA" id="ARBA00022989"/>
    </source>
</evidence>
<dbReference type="GO" id="GO:0009055">
    <property type="term" value="F:electron transfer activity"/>
    <property type="evidence" value="ECO:0007669"/>
    <property type="project" value="InterPro"/>
</dbReference>
<feature type="domain" description="Cytochrome c" evidence="12">
    <location>
        <begin position="74"/>
        <end position="173"/>
    </location>
</feature>
<evidence type="ECO:0000256" key="10">
    <source>
        <dbReference type="ARBA" id="ARBA00023136"/>
    </source>
</evidence>
<reference evidence="13 14" key="1">
    <citation type="submission" date="2016-10" db="EMBL/GenBank/DDBJ databases">
        <authorList>
            <person name="de Groot N.N."/>
        </authorList>
    </citation>
    <scope>NUCLEOTIDE SEQUENCE [LARGE SCALE GENOMIC DNA]</scope>
    <source>
        <strain evidence="13 14">DSM 27842</strain>
    </source>
</reference>
<keyword evidence="4 11" id="KW-0349">Heme</keyword>
<dbReference type="SUPFAM" id="SSF46626">
    <property type="entry name" value="Cytochrome c"/>
    <property type="match status" value="1"/>
</dbReference>
<evidence type="ECO:0000256" key="3">
    <source>
        <dbReference type="ARBA" id="ARBA00022475"/>
    </source>
</evidence>
<evidence type="ECO:0000256" key="9">
    <source>
        <dbReference type="ARBA" id="ARBA00023004"/>
    </source>
</evidence>
<evidence type="ECO:0000256" key="2">
    <source>
        <dbReference type="ARBA" id="ARBA00022448"/>
    </source>
</evidence>
<evidence type="ECO:0000256" key="4">
    <source>
        <dbReference type="ARBA" id="ARBA00022617"/>
    </source>
</evidence>
<evidence type="ECO:0000256" key="6">
    <source>
        <dbReference type="ARBA" id="ARBA00022723"/>
    </source>
</evidence>
<dbReference type="FunFam" id="1.10.760.10:FF:000026">
    <property type="entry name" value="Cytochrome C, membrane-bound"/>
    <property type="match status" value="1"/>
</dbReference>
<evidence type="ECO:0000256" key="5">
    <source>
        <dbReference type="ARBA" id="ARBA00022692"/>
    </source>
</evidence>
<dbReference type="Pfam" id="PF00034">
    <property type="entry name" value="Cytochrom_C"/>
    <property type="match status" value="1"/>
</dbReference>
<accession>A0A1H8V4P2</accession>
<dbReference type="EMBL" id="FODS01000025">
    <property type="protein sequence ID" value="SEP10361.1"/>
    <property type="molecule type" value="Genomic_DNA"/>
</dbReference>
<organism evidence="13 14">
    <name type="scientific">Salinihabitans flavidus</name>
    <dbReference type="NCBI Taxonomy" id="569882"/>
    <lineage>
        <taxon>Bacteria</taxon>
        <taxon>Pseudomonadati</taxon>
        <taxon>Pseudomonadota</taxon>
        <taxon>Alphaproteobacteria</taxon>
        <taxon>Rhodobacterales</taxon>
        <taxon>Roseobacteraceae</taxon>
        <taxon>Salinihabitans</taxon>
    </lineage>
</organism>
<dbReference type="STRING" id="569882.SAMN04490248_12523"/>
<dbReference type="Gene3D" id="1.10.760.10">
    <property type="entry name" value="Cytochrome c-like domain"/>
    <property type="match status" value="1"/>
</dbReference>
<dbReference type="InterPro" id="IPR036909">
    <property type="entry name" value="Cyt_c-like_dom_sf"/>
</dbReference>
<sequence length="174" mass="18461">MFDTMTFTKILGAFCGALLVFLLGKWAAETLYHTGGGHGDEQQAYVIEVDDAGDGDDAAEAEDEPTFEELLASADPDKGQRVYNKCRACHKIEDGENATGPHLYGVVGRDVGSVDGFNYSGSLVAVADVWTPENLSAFLENPSGFAPGTRMSFAGLRSAEDRADVIAYLEGIGG</sequence>
<evidence type="ECO:0000313" key="13">
    <source>
        <dbReference type="EMBL" id="SEP10361.1"/>
    </source>
</evidence>
<proteinExistence type="predicted"/>
<evidence type="ECO:0000313" key="14">
    <source>
        <dbReference type="Proteomes" id="UP000198893"/>
    </source>
</evidence>
<dbReference type="OrthoDB" id="9805828at2"/>
<dbReference type="PROSITE" id="PS51007">
    <property type="entry name" value="CYTC"/>
    <property type="match status" value="1"/>
</dbReference>
<dbReference type="AlphaFoldDB" id="A0A1H8V4P2"/>
<keyword evidence="14" id="KW-1185">Reference proteome</keyword>
<keyword evidence="9 11" id="KW-0408">Iron</keyword>
<evidence type="ECO:0000256" key="11">
    <source>
        <dbReference type="PROSITE-ProRule" id="PRU00433"/>
    </source>
</evidence>
<gene>
    <name evidence="13" type="ORF">SAMN04490248_12523</name>
</gene>
<keyword evidence="8" id="KW-1133">Transmembrane helix</keyword>
<evidence type="ECO:0000256" key="7">
    <source>
        <dbReference type="ARBA" id="ARBA00022982"/>
    </source>
</evidence>
<dbReference type="Proteomes" id="UP000198893">
    <property type="component" value="Unassembled WGS sequence"/>
</dbReference>
<dbReference type="PANTHER" id="PTHR11961">
    <property type="entry name" value="CYTOCHROME C"/>
    <property type="match status" value="1"/>
</dbReference>
<keyword evidence="3" id="KW-1003">Cell membrane</keyword>
<dbReference type="RefSeq" id="WP_093119985.1">
    <property type="nucleotide sequence ID" value="NZ_FODS01000025.1"/>
</dbReference>
<name>A0A1H8V4P2_9RHOB</name>
<dbReference type="InterPro" id="IPR009056">
    <property type="entry name" value="Cyt_c-like_dom"/>
</dbReference>
<keyword evidence="6 11" id="KW-0479">Metal-binding</keyword>
<dbReference type="GO" id="GO:0005886">
    <property type="term" value="C:plasma membrane"/>
    <property type="evidence" value="ECO:0007669"/>
    <property type="project" value="UniProtKB-SubCell"/>
</dbReference>
<keyword evidence="10" id="KW-0472">Membrane</keyword>
<evidence type="ECO:0000256" key="1">
    <source>
        <dbReference type="ARBA" id="ARBA00004162"/>
    </source>
</evidence>
<comment type="subcellular location">
    <subcellularLocation>
        <location evidence="1">Cell membrane</location>
        <topology evidence="1">Single-pass membrane protein</topology>
    </subcellularLocation>
</comment>